<dbReference type="Pfam" id="PF01979">
    <property type="entry name" value="Amidohydro_1"/>
    <property type="match status" value="1"/>
</dbReference>
<dbReference type="PANTHER" id="PTHR11271:SF48">
    <property type="entry name" value="AMIDOHYDROLASE-RELATED DOMAIN-CONTAINING PROTEIN"/>
    <property type="match status" value="1"/>
</dbReference>
<dbReference type="Gene3D" id="3.20.20.140">
    <property type="entry name" value="Metal-dependent hydrolases"/>
    <property type="match status" value="1"/>
</dbReference>
<keyword evidence="4" id="KW-0862">Zinc</keyword>
<evidence type="ECO:0000256" key="2">
    <source>
        <dbReference type="ARBA" id="ARBA00022723"/>
    </source>
</evidence>
<dbReference type="InterPro" id="IPR006680">
    <property type="entry name" value="Amidohydro-rel"/>
</dbReference>
<dbReference type="GO" id="GO:0016787">
    <property type="term" value="F:hydrolase activity"/>
    <property type="evidence" value="ECO:0007669"/>
    <property type="project" value="UniProtKB-KW"/>
</dbReference>
<evidence type="ECO:0000313" key="7">
    <source>
        <dbReference type="EMBL" id="CDG11930.1"/>
    </source>
</evidence>
<dbReference type="InterPro" id="IPR055156">
    <property type="entry name" value="HutF-like_N"/>
</dbReference>
<evidence type="ECO:0000256" key="3">
    <source>
        <dbReference type="ARBA" id="ARBA00022801"/>
    </source>
</evidence>
<sequence>MRAIAAPHSPLHQPWNTAMPAYFAPRALLPEGWAHNVRLDVDAQGYLTQVTANAEPQGCIRLHGDAVPGMPNLHSHAFQRAMAGLAEVAGNPQDSFWTWRDLMYRLVQRLTPEQVEVVARQLYIEMLKGGYTQVAEFHYLHHDADGKPYADRGEMTGRLSEAAHQAGIGMTMLPVLYSYAGFGAQPAQPGQKRFIQDAESYLHQQQVIARQLADRPLQNQGLCFHSLRAVELGQMQQILAASDRTLPVHIHIAEQQKEVNDCLAWSGQRPVAWLYDHLPVDQRWCLVHATHLDRDELEALARSRAVAGLCLTTEANLGDGIFPGDAYLQQQGRWGIGSDSHVSLNVVEELRWFEYGQRLRDQRRNRLTTPEQSAVGDVLYLQALQGGAQACGAPIGRLQSGYRADWLVLDGDDPYLAAAPDASILNRWLFAGGKEQIRDVFVGGRQVIEQGRHALQQQSSAEFLQVLKTFQQEA</sequence>
<reference evidence="7 8" key="3">
    <citation type="journal article" date="2014" name="Genome Biol. Evol.">
        <title>Genome evolution and plasticity of Serratia marcescens, an important multidrug-resistant nosocomial pathogen.</title>
        <authorList>
            <person name="Iguchi A."/>
            <person name="Nagaya Y."/>
            <person name="Pradel E."/>
            <person name="Ooka T."/>
            <person name="Ogura Y."/>
            <person name="Katsura K."/>
            <person name="Kurokawa K."/>
            <person name="Oshima K."/>
            <person name="Hattori M."/>
            <person name="Parkhill J."/>
            <person name="Sebaihia M."/>
            <person name="Coulthurst S.J."/>
            <person name="Gotoh N."/>
            <person name="Thomson N.R."/>
            <person name="Ewbank J.J."/>
            <person name="Hayashi T."/>
        </authorList>
    </citation>
    <scope>NUCLEOTIDE SEQUENCE [LARGE SCALE GENOMIC DNA]</scope>
    <source>
        <strain evidence="7 8">Db11</strain>
    </source>
</reference>
<reference evidence="7 8" key="1">
    <citation type="submission" date="2013-06" db="EMBL/GenBank/DDBJ databases">
        <authorList>
            <person name="Aslett M."/>
        </authorList>
    </citation>
    <scope>NUCLEOTIDE SEQUENCE [LARGE SCALE GENOMIC DNA]</scope>
    <source>
        <strain evidence="7 8">Db11</strain>
    </source>
</reference>
<dbReference type="InterPro" id="IPR032466">
    <property type="entry name" value="Metal_Hydrolase"/>
</dbReference>
<dbReference type="Proteomes" id="UP000018979">
    <property type="component" value="Chromosome I"/>
</dbReference>
<protein>
    <submittedName>
        <fullName evidence="7">Chlorohydrolase</fullName>
    </submittedName>
</protein>
<dbReference type="CDD" id="cd01313">
    <property type="entry name" value="Met_dep_hydrolase_E"/>
    <property type="match status" value="1"/>
</dbReference>
<gene>
    <name evidence="7" type="ORF">SMDB11_1355</name>
</gene>
<evidence type="ECO:0000259" key="6">
    <source>
        <dbReference type="Pfam" id="PF22429"/>
    </source>
</evidence>
<dbReference type="AlphaFoldDB" id="A0ABC9IGN7"/>
<dbReference type="NCBIfam" id="NF006681">
    <property type="entry name" value="PRK09229.1-2"/>
    <property type="match status" value="1"/>
</dbReference>
<organism evidence="7 8">
    <name type="scientific">Serratia marcescens subsp. marcescens Db11</name>
    <dbReference type="NCBI Taxonomy" id="273526"/>
    <lineage>
        <taxon>Bacteria</taxon>
        <taxon>Pseudomonadati</taxon>
        <taxon>Pseudomonadota</taxon>
        <taxon>Gammaproteobacteria</taxon>
        <taxon>Enterobacterales</taxon>
        <taxon>Yersiniaceae</taxon>
        <taxon>Serratia</taxon>
    </lineage>
</organism>
<dbReference type="EMBL" id="HG326223">
    <property type="protein sequence ID" value="CDG11930.1"/>
    <property type="molecule type" value="Genomic_DNA"/>
</dbReference>
<dbReference type="NCBIfam" id="NF006682">
    <property type="entry name" value="PRK09229.1-3"/>
    <property type="match status" value="1"/>
</dbReference>
<feature type="domain" description="Amidohydrolase-related" evidence="5">
    <location>
        <begin position="67"/>
        <end position="447"/>
    </location>
</feature>
<dbReference type="InterPro" id="IPR051607">
    <property type="entry name" value="Metallo-dep_hydrolases"/>
</dbReference>
<dbReference type="InterPro" id="IPR010252">
    <property type="entry name" value="HutF"/>
</dbReference>
<dbReference type="GO" id="GO:0046872">
    <property type="term" value="F:metal ion binding"/>
    <property type="evidence" value="ECO:0007669"/>
    <property type="project" value="UniProtKB-KW"/>
</dbReference>
<dbReference type="KEGG" id="smac:SMDB11_1355"/>
<evidence type="ECO:0000256" key="1">
    <source>
        <dbReference type="ARBA" id="ARBA00001947"/>
    </source>
</evidence>
<dbReference type="InterPro" id="IPR011059">
    <property type="entry name" value="Metal-dep_hydrolase_composite"/>
</dbReference>
<evidence type="ECO:0000313" key="8">
    <source>
        <dbReference type="Proteomes" id="UP000018979"/>
    </source>
</evidence>
<keyword evidence="2" id="KW-0479">Metal-binding</keyword>
<dbReference type="PANTHER" id="PTHR11271">
    <property type="entry name" value="GUANINE DEAMINASE"/>
    <property type="match status" value="1"/>
</dbReference>
<dbReference type="NCBIfam" id="TIGR02022">
    <property type="entry name" value="hutF"/>
    <property type="match status" value="1"/>
</dbReference>
<dbReference type="Pfam" id="PF22429">
    <property type="entry name" value="HutF_N"/>
    <property type="match status" value="1"/>
</dbReference>
<dbReference type="SUPFAM" id="SSF51338">
    <property type="entry name" value="Composite domain of metallo-dependent hydrolases"/>
    <property type="match status" value="1"/>
</dbReference>
<reference evidence="8" key="2">
    <citation type="submission" date="2013-11" db="EMBL/GenBank/DDBJ databases">
        <title>Genome sequences of clinical and environmental isolates of Serratia marcescens.</title>
        <authorList>
            <person name="Iguchi A."/>
            <person name="Komatsu H."/>
            <person name="Nagaya Y."/>
            <person name="Ogura Y."/>
            <person name="Katsura K."/>
            <person name="Kurokawa K."/>
            <person name="Ooka T."/>
            <person name="Hattori M."/>
            <person name="Gotoh N."/>
            <person name="Thomson N."/>
            <person name="Hayashi T."/>
        </authorList>
    </citation>
    <scope>NUCLEOTIDE SEQUENCE [LARGE SCALE GENOMIC DNA]</scope>
    <source>
        <strain evidence="8">Db11</strain>
    </source>
</reference>
<dbReference type="SUPFAM" id="SSF51556">
    <property type="entry name" value="Metallo-dependent hydrolases"/>
    <property type="match status" value="1"/>
</dbReference>
<accession>A0ABC9IGN7</accession>
<evidence type="ECO:0000256" key="4">
    <source>
        <dbReference type="ARBA" id="ARBA00022833"/>
    </source>
</evidence>
<proteinExistence type="predicted"/>
<feature type="domain" description="Formimidoylglutamate deiminase N-terminal" evidence="6">
    <location>
        <begin position="21"/>
        <end position="63"/>
    </location>
</feature>
<dbReference type="NCBIfam" id="NF006684">
    <property type="entry name" value="PRK09229.1-5"/>
    <property type="match status" value="1"/>
</dbReference>
<keyword evidence="3" id="KW-0378">Hydrolase</keyword>
<comment type="cofactor">
    <cofactor evidence="1">
        <name>Zn(2+)</name>
        <dbReference type="ChEBI" id="CHEBI:29105"/>
    </cofactor>
</comment>
<name>A0ABC9IGN7_SERMA</name>
<dbReference type="Gene3D" id="2.30.40.10">
    <property type="entry name" value="Urease, subunit C, domain 1"/>
    <property type="match status" value="1"/>
</dbReference>
<evidence type="ECO:0000259" key="5">
    <source>
        <dbReference type="Pfam" id="PF01979"/>
    </source>
</evidence>